<dbReference type="CDD" id="cd00090">
    <property type="entry name" value="HTH_ARSR"/>
    <property type="match status" value="1"/>
</dbReference>
<dbReference type="InterPro" id="IPR036388">
    <property type="entry name" value="WH-like_DNA-bd_sf"/>
</dbReference>
<gene>
    <name evidence="2" type="ORF">C441_04089</name>
</gene>
<feature type="domain" description="DUF7347" evidence="1">
    <location>
        <begin position="32"/>
        <end position="105"/>
    </location>
</feature>
<dbReference type="EMBL" id="AOLM01000006">
    <property type="protein sequence ID" value="ELZ96690.1"/>
    <property type="molecule type" value="Genomic_DNA"/>
</dbReference>
<dbReference type="RefSeq" id="WP_007273908.1">
    <property type="nucleotide sequence ID" value="NZ_AOLM01000006.1"/>
</dbReference>
<accession>M0IIV5</accession>
<evidence type="ECO:0000259" key="1">
    <source>
        <dbReference type="Pfam" id="PF24038"/>
    </source>
</evidence>
<dbReference type="Proteomes" id="UP000011508">
    <property type="component" value="Unassembled WGS sequence"/>
</dbReference>
<comment type="caution">
    <text evidence="2">The sequence shown here is derived from an EMBL/GenBank/DDBJ whole genome shotgun (WGS) entry which is preliminary data.</text>
</comment>
<dbReference type="InterPro" id="IPR011991">
    <property type="entry name" value="ArsR-like_HTH"/>
</dbReference>
<protein>
    <submittedName>
        <fullName evidence="2">Transcriptional regulator</fullName>
    </submittedName>
</protein>
<sequence length="115" mass="13150">MAIPNWLWPDGELGTEVQSDNVIDPSELKGATDTFAVLSHPTRLEILTHLFDQSRPVSYTELRKSIAIQDKGRFNYHLRQLEDLVRPCEGKYILSQRGAELVQSVLSEKRLLTEE</sequence>
<organism evidence="2 3">
    <name type="scientific">Haloferax sulfurifontis ATCC BAA-897</name>
    <dbReference type="NCBI Taxonomy" id="662480"/>
    <lineage>
        <taxon>Archaea</taxon>
        <taxon>Methanobacteriati</taxon>
        <taxon>Methanobacteriota</taxon>
        <taxon>Stenosarchaea group</taxon>
        <taxon>Halobacteria</taxon>
        <taxon>Halobacteriales</taxon>
        <taxon>Haloferacaceae</taxon>
        <taxon>Haloferax</taxon>
    </lineage>
</organism>
<evidence type="ECO:0000313" key="2">
    <source>
        <dbReference type="EMBL" id="ELZ96690.1"/>
    </source>
</evidence>
<name>M0IIV5_9EURY</name>
<dbReference type="InterPro" id="IPR036390">
    <property type="entry name" value="WH_DNA-bd_sf"/>
</dbReference>
<proteinExistence type="predicted"/>
<reference evidence="2 3" key="1">
    <citation type="journal article" date="2014" name="PLoS Genet.">
        <title>Phylogenetically driven sequencing of extremely halophilic archaea reveals strategies for static and dynamic osmo-response.</title>
        <authorList>
            <person name="Becker E.A."/>
            <person name="Seitzer P.M."/>
            <person name="Tritt A."/>
            <person name="Larsen D."/>
            <person name="Krusor M."/>
            <person name="Yao A.I."/>
            <person name="Wu D."/>
            <person name="Madern D."/>
            <person name="Eisen J.A."/>
            <person name="Darling A.E."/>
            <person name="Facciotti M.T."/>
        </authorList>
    </citation>
    <scope>NUCLEOTIDE SEQUENCE [LARGE SCALE GENOMIC DNA]</scope>
    <source>
        <strain evidence="2 3">ATCC BAA-897</strain>
    </source>
</reference>
<dbReference type="AlphaFoldDB" id="M0IIV5"/>
<evidence type="ECO:0000313" key="3">
    <source>
        <dbReference type="Proteomes" id="UP000011508"/>
    </source>
</evidence>
<dbReference type="Pfam" id="PF24038">
    <property type="entry name" value="DUF7347"/>
    <property type="match status" value="1"/>
</dbReference>
<dbReference type="SUPFAM" id="SSF46785">
    <property type="entry name" value="Winged helix' DNA-binding domain"/>
    <property type="match status" value="1"/>
</dbReference>
<keyword evidence="3" id="KW-1185">Reference proteome</keyword>
<dbReference type="InterPro" id="IPR055771">
    <property type="entry name" value="DUF7347"/>
</dbReference>
<dbReference type="Gene3D" id="1.10.10.10">
    <property type="entry name" value="Winged helix-like DNA-binding domain superfamily/Winged helix DNA-binding domain"/>
    <property type="match status" value="1"/>
</dbReference>
<dbReference type="OrthoDB" id="8482at2157"/>